<protein>
    <recommendedName>
        <fullName evidence="3">Phage portal protein</fullName>
    </recommendedName>
</protein>
<sequence>MEEALGSKEFQRIVDEIKLYRRYEGDLNVWTDYVKPKEIDYEPTQLTMNYPRKLIDSTAAWQFEKEPKVTVPPDVLDDPADMIKPGYTPSPLQEEENSRAKAKERLLTWVWEENRMHEKLLAAAKDRAISRTGVYARLHYDTRRGEIKILWHPSTEVIAVHNEWDVDQLDEVHFVAWLDEEQTKLWKLSYYLVWKGDEDTGNYDCEIEEAIYDDGLTLVEKRVERESMGLDFIPVVHVPTDKLSGQTSGFSELEKLIETADEIDRKLSDYSDALRFEMFAITLLTNVEYDPKNPFKIAPGAIWDLGETNKEIGEPDAKKLESGFKFKEAIEAYLDRLQKRLHEISEVPMVNTADLNTGGINDLALKMLYSSIISKTQRAWIVWQSRLQTLNEYILRYMKARQEHPRFKYEKEWLAKVDSNYGSKIVFGLPLPEDQKALVEQLGEEIAYELESVKGAITRSGKENAEVKFMEILQERNLKKQVGDPYKAEPEPTSNE</sequence>
<reference evidence="1 2" key="1">
    <citation type="submission" date="2017-06" db="EMBL/GenBank/DDBJ databases">
        <title>Genome sequence of Bacillus sonorensis strain SRCM101395.</title>
        <authorList>
            <person name="Cho S.H."/>
        </authorList>
    </citation>
    <scope>NUCLEOTIDE SEQUENCE [LARGE SCALE GENOMIC DNA]</scope>
    <source>
        <strain evidence="1 2">SRCM101395</strain>
    </source>
</reference>
<dbReference type="Proteomes" id="UP000196877">
    <property type="component" value="Chromosome"/>
</dbReference>
<evidence type="ECO:0000313" key="2">
    <source>
        <dbReference type="Proteomes" id="UP000196877"/>
    </source>
</evidence>
<keyword evidence="2" id="KW-1185">Reference proteome</keyword>
<dbReference type="RefSeq" id="WP_088272976.1">
    <property type="nucleotide sequence ID" value="NZ_CABJEH010000001.1"/>
</dbReference>
<accession>A0ABM6LM23</accession>
<evidence type="ECO:0008006" key="3">
    <source>
        <dbReference type="Google" id="ProtNLM"/>
    </source>
</evidence>
<dbReference type="GeneID" id="92852124"/>
<dbReference type="EMBL" id="CP021920">
    <property type="protein sequence ID" value="ASB90434.1"/>
    <property type="molecule type" value="Genomic_DNA"/>
</dbReference>
<evidence type="ECO:0000313" key="1">
    <source>
        <dbReference type="EMBL" id="ASB90434.1"/>
    </source>
</evidence>
<name>A0ABM6LM23_9BACI</name>
<organism evidence="1 2">
    <name type="scientific">Bacillus sonorensis</name>
    <dbReference type="NCBI Taxonomy" id="119858"/>
    <lineage>
        <taxon>Bacteria</taxon>
        <taxon>Bacillati</taxon>
        <taxon>Bacillota</taxon>
        <taxon>Bacilli</taxon>
        <taxon>Bacillales</taxon>
        <taxon>Bacillaceae</taxon>
        <taxon>Bacillus</taxon>
    </lineage>
</organism>
<dbReference type="Pfam" id="PF05133">
    <property type="entry name" value="SPP1_portal"/>
    <property type="match status" value="1"/>
</dbReference>
<dbReference type="InterPro" id="IPR021145">
    <property type="entry name" value="Portal_protein_SPP1_Gp6-like"/>
</dbReference>
<gene>
    <name evidence="1" type="ORF">S101395_03930</name>
</gene>
<proteinExistence type="predicted"/>